<evidence type="ECO:0000313" key="2">
    <source>
        <dbReference type="Proteomes" id="UP000235914"/>
    </source>
</evidence>
<dbReference type="Proteomes" id="UP000235914">
    <property type="component" value="Unassembled WGS sequence"/>
</dbReference>
<accession>A0AAP8NMK9</accession>
<dbReference type="EMBL" id="PJKN01000003">
    <property type="protein sequence ID" value="PNC56332.1"/>
    <property type="molecule type" value="Genomic_DNA"/>
</dbReference>
<sequence length="73" mass="7879">MSLLGGPDGHPGVMRAGCGAPHVPSSHVGMVPPLILFNRIFWKGTGAETAFSFRSEREQGLRLPFPQKECFGI</sequence>
<protein>
    <submittedName>
        <fullName evidence="1">Uncharacterized protein</fullName>
    </submittedName>
</protein>
<reference evidence="1 2" key="1">
    <citation type="journal article" date="2017" name="BMC Genomics">
        <title>Genome sequencing of 39 Akkermansia muciniphila isolates reveals its population structure, genomic and functional diverisity, and global distribution in mammalian gut microbiotas.</title>
        <authorList>
            <person name="Guo X."/>
            <person name="Li S."/>
            <person name="Zhang J."/>
            <person name="Wu F."/>
            <person name="Li X."/>
            <person name="Wu D."/>
            <person name="Zhang M."/>
            <person name="Ou Z."/>
            <person name="Jie Z."/>
            <person name="Yan Q."/>
            <person name="Li P."/>
            <person name="Yi J."/>
            <person name="Peng Y."/>
        </authorList>
    </citation>
    <scope>NUCLEOTIDE SEQUENCE [LARGE SCALE GENOMIC DNA]</scope>
    <source>
        <strain evidence="1 2">GP43</strain>
    </source>
</reference>
<name>A0AAP8NMK9_9BACT</name>
<comment type="caution">
    <text evidence="1">The sequence shown here is derived from an EMBL/GenBank/DDBJ whole genome shotgun (WGS) entry which is preliminary data.</text>
</comment>
<proteinExistence type="predicted"/>
<dbReference type="AlphaFoldDB" id="A0AAP8NMK9"/>
<gene>
    <name evidence="1" type="ORF">CXU09_06880</name>
</gene>
<organism evidence="1 2">
    <name type="scientific">Akkermansia muciniphila</name>
    <dbReference type="NCBI Taxonomy" id="239935"/>
    <lineage>
        <taxon>Bacteria</taxon>
        <taxon>Pseudomonadati</taxon>
        <taxon>Verrucomicrobiota</taxon>
        <taxon>Verrucomicrobiia</taxon>
        <taxon>Verrucomicrobiales</taxon>
        <taxon>Akkermansiaceae</taxon>
        <taxon>Akkermansia</taxon>
    </lineage>
</organism>
<evidence type="ECO:0000313" key="1">
    <source>
        <dbReference type="EMBL" id="PNC56332.1"/>
    </source>
</evidence>